<name>A0A9P1KAR7_9CYAN</name>
<protein>
    <submittedName>
        <fullName evidence="1">Uncharacterized protein</fullName>
    </submittedName>
</protein>
<sequence>MTPVTQPALCYRFLKNCQVRITEYFIPANRMAIRAMRSPELWGYLNSNEGDLQCIVDTPGLFRAGSVNSDN</sequence>
<organism evidence="1 2">
    <name type="scientific">Limnospira indica PCC 8005</name>
    <dbReference type="NCBI Taxonomy" id="376219"/>
    <lineage>
        <taxon>Bacteria</taxon>
        <taxon>Bacillati</taxon>
        <taxon>Cyanobacteriota</taxon>
        <taxon>Cyanophyceae</taxon>
        <taxon>Oscillatoriophycideae</taxon>
        <taxon>Oscillatoriales</taxon>
        <taxon>Sirenicapillariaceae</taxon>
        <taxon>Limnospira</taxon>
    </lineage>
</organism>
<dbReference type="AlphaFoldDB" id="A0A9P1KAR7"/>
<evidence type="ECO:0000313" key="2">
    <source>
        <dbReference type="Proteomes" id="UP000032946"/>
    </source>
</evidence>
<reference evidence="1 2" key="1">
    <citation type="submission" date="2014-02" db="EMBL/GenBank/DDBJ databases">
        <authorList>
            <person name="Genoscope - CEA"/>
        </authorList>
    </citation>
    <scope>NUCLEOTIDE SEQUENCE [LARGE SCALE GENOMIC DNA]</scope>
    <source>
        <strain evidence="1 2">PCC 8005</strain>
    </source>
</reference>
<evidence type="ECO:0000313" key="1">
    <source>
        <dbReference type="EMBL" id="CDM92345.1"/>
    </source>
</evidence>
<keyword evidence="2" id="KW-1185">Reference proteome</keyword>
<dbReference type="EMBL" id="FO818640">
    <property type="protein sequence ID" value="CDM92345.1"/>
    <property type="molecule type" value="Genomic_DNA"/>
</dbReference>
<accession>A0A9P1KAR7</accession>
<dbReference type="Proteomes" id="UP000032946">
    <property type="component" value="Chromosome"/>
</dbReference>
<gene>
    <name evidence="1" type="ORF">ARTHRO_10018</name>
</gene>
<proteinExistence type="predicted"/>